<name>A0A0S2FCE7_LYSAN</name>
<dbReference type="KEGG" id="lab:LA76x_3083"/>
<feature type="transmembrane region" description="Helical" evidence="1">
    <location>
        <begin position="119"/>
        <end position="142"/>
    </location>
</feature>
<proteinExistence type="predicted"/>
<keyword evidence="1" id="KW-0812">Transmembrane</keyword>
<reference evidence="2 3" key="1">
    <citation type="journal article" date="2015" name="BMC Genomics">
        <title>Comparative genomics and metabolic profiling of the genus Lysobacter.</title>
        <authorList>
            <person name="de Bruijn I."/>
            <person name="Cheng X."/>
            <person name="de Jager V."/>
            <person name="Exposito R.G."/>
            <person name="Watrous J."/>
            <person name="Patel N."/>
            <person name="Postma J."/>
            <person name="Dorrestein P.C."/>
            <person name="Kobayashi D."/>
            <person name="Raaijmakers J.M."/>
        </authorList>
    </citation>
    <scope>NUCLEOTIDE SEQUENCE [LARGE SCALE GENOMIC DNA]</scope>
    <source>
        <strain evidence="2 3">76</strain>
    </source>
</reference>
<evidence type="ECO:0008006" key="4">
    <source>
        <dbReference type="Google" id="ProtNLM"/>
    </source>
</evidence>
<dbReference type="STRING" id="84531.LA76x_3083"/>
<feature type="transmembrane region" description="Helical" evidence="1">
    <location>
        <begin position="86"/>
        <end position="107"/>
    </location>
</feature>
<evidence type="ECO:0000256" key="1">
    <source>
        <dbReference type="SAM" id="Phobius"/>
    </source>
</evidence>
<accession>A0A0S2FCE7</accession>
<organism evidence="2 3">
    <name type="scientific">Lysobacter antibioticus</name>
    <dbReference type="NCBI Taxonomy" id="84531"/>
    <lineage>
        <taxon>Bacteria</taxon>
        <taxon>Pseudomonadati</taxon>
        <taxon>Pseudomonadota</taxon>
        <taxon>Gammaproteobacteria</taxon>
        <taxon>Lysobacterales</taxon>
        <taxon>Lysobacteraceae</taxon>
        <taxon>Lysobacter</taxon>
    </lineage>
</organism>
<dbReference type="eggNOG" id="ENOG50303H9">
    <property type="taxonomic scope" value="Bacteria"/>
</dbReference>
<keyword evidence="1" id="KW-1133">Transmembrane helix</keyword>
<keyword evidence="1" id="KW-0472">Membrane</keyword>
<feature type="transmembrane region" description="Helical" evidence="1">
    <location>
        <begin position="53"/>
        <end position="74"/>
    </location>
</feature>
<dbReference type="AlphaFoldDB" id="A0A0S2FCE7"/>
<evidence type="ECO:0000313" key="2">
    <source>
        <dbReference type="EMBL" id="ALN81211.1"/>
    </source>
</evidence>
<dbReference type="RefSeq" id="WP_222837819.1">
    <property type="nucleotide sequence ID" value="NZ_CP011129.1"/>
</dbReference>
<sequence>MMSQLSQPWLLFAAILNGLAALAHVAVIFGGAAWYRFFGAGEGMARMDEAGRLYPAALTACIALMLAIWGGYALSGSGLIAPWPWAKAALCAITAVYLLRGLVVVPMAVASVPQPATPFWYWSSAICFAIGLVHLFGLIGAWRNL</sequence>
<protein>
    <recommendedName>
        <fullName evidence="4">Transmembrane protein</fullName>
    </recommendedName>
</protein>
<dbReference type="Proteomes" id="UP000060787">
    <property type="component" value="Chromosome"/>
</dbReference>
<feature type="transmembrane region" description="Helical" evidence="1">
    <location>
        <begin position="9"/>
        <end position="33"/>
    </location>
</feature>
<dbReference type="EMBL" id="CP011129">
    <property type="protein sequence ID" value="ALN81211.1"/>
    <property type="molecule type" value="Genomic_DNA"/>
</dbReference>
<evidence type="ECO:0000313" key="3">
    <source>
        <dbReference type="Proteomes" id="UP000060787"/>
    </source>
</evidence>
<dbReference type="PATRIC" id="fig|84531.8.peg.3092"/>
<gene>
    <name evidence="2" type="ORF">LA76x_3083</name>
</gene>
<keyword evidence="3" id="KW-1185">Reference proteome</keyword>